<dbReference type="PANTHER" id="PTHR21716:SF53">
    <property type="entry name" value="PERMEASE PERM-RELATED"/>
    <property type="match status" value="1"/>
</dbReference>
<comment type="similarity">
    <text evidence="2">Belongs to the autoinducer-2 exporter (AI-2E) (TC 2.A.86) family.</text>
</comment>
<keyword evidence="7 9" id="KW-0472">Membrane</keyword>
<protein>
    <submittedName>
        <fullName evidence="10">AI-2E family transporter</fullName>
    </submittedName>
</protein>
<evidence type="ECO:0000256" key="2">
    <source>
        <dbReference type="ARBA" id="ARBA00009773"/>
    </source>
</evidence>
<keyword evidence="5 9" id="KW-0812">Transmembrane</keyword>
<dbReference type="InterPro" id="IPR002549">
    <property type="entry name" value="AI-2E-like"/>
</dbReference>
<evidence type="ECO:0000256" key="3">
    <source>
        <dbReference type="ARBA" id="ARBA00022448"/>
    </source>
</evidence>
<sequence length="409" mass="42167">MPDARDDPGPGEGRPPDLGAAVVGADPSAPGDEAHERLTVSIDPRSAIWLVLALLALFVGAAFLESTVRSLTVIGVGVLLAFAVEPLVLGVQRRTGASRGVAVGVVGAALVAVFVALALLVGPAAVRQAQDFGDELPRTLTEIESLPVVGDRLAEADFASRVEQRIDDLPGRIDADGISDAARGVLNGALNGLGALFVAVVVLLDGPRLVDRLRLVVPEEHRERADAVGRVFYRVVGTYFAGSLLVATIGGTWVLVVGLAVGVPLAPVAAVWYAVVSLIPQVGGFLGTSFVTLLALTQGVVPALIVLVLVVAYMNLENYVITPAIVGEAVDLSPPVTMLAALVGGAAAGVPGALAATPLCGTVKAVYQEARFGEAPPAPTRLVDRLPAPLRRLVARVRGRRTPEEGDRG</sequence>
<feature type="transmembrane region" description="Helical" evidence="9">
    <location>
        <begin position="231"/>
        <end position="249"/>
    </location>
</feature>
<feature type="transmembrane region" description="Helical" evidence="9">
    <location>
        <begin position="189"/>
        <end position="210"/>
    </location>
</feature>
<dbReference type="RefSeq" id="WP_272735585.1">
    <property type="nucleotide sequence ID" value="NZ_CP116942.1"/>
</dbReference>
<reference evidence="10" key="1">
    <citation type="submission" date="2023-01" db="EMBL/GenBank/DDBJ databases">
        <title>The diversity of Class Acidimicrobiia in South China Sea sediment environments and the proposal of Iamia marina sp. nov., a novel species of the genus Iamia.</title>
        <authorList>
            <person name="He Y."/>
            <person name="Tian X."/>
        </authorList>
    </citation>
    <scope>NUCLEOTIDE SEQUENCE</scope>
    <source>
        <strain evidence="10">DSM 19957</strain>
    </source>
</reference>
<keyword evidence="4" id="KW-1003">Cell membrane</keyword>
<dbReference type="Proteomes" id="UP001216390">
    <property type="component" value="Chromosome"/>
</dbReference>
<dbReference type="EMBL" id="CP116942">
    <property type="protein sequence ID" value="WCO66059.1"/>
    <property type="molecule type" value="Genomic_DNA"/>
</dbReference>
<keyword evidence="6 9" id="KW-1133">Transmembrane helix</keyword>
<evidence type="ECO:0000256" key="5">
    <source>
        <dbReference type="ARBA" id="ARBA00022692"/>
    </source>
</evidence>
<feature type="transmembrane region" description="Helical" evidence="9">
    <location>
        <begin position="47"/>
        <end position="64"/>
    </location>
</feature>
<evidence type="ECO:0000256" key="9">
    <source>
        <dbReference type="SAM" id="Phobius"/>
    </source>
</evidence>
<evidence type="ECO:0000256" key="8">
    <source>
        <dbReference type="SAM" id="MobiDB-lite"/>
    </source>
</evidence>
<feature type="transmembrane region" description="Helical" evidence="9">
    <location>
        <begin position="336"/>
        <end position="356"/>
    </location>
</feature>
<evidence type="ECO:0000256" key="6">
    <source>
        <dbReference type="ARBA" id="ARBA00022989"/>
    </source>
</evidence>
<proteinExistence type="inferred from homology"/>
<comment type="subcellular location">
    <subcellularLocation>
        <location evidence="1">Cell membrane</location>
        <topology evidence="1">Multi-pass membrane protein</topology>
    </subcellularLocation>
</comment>
<evidence type="ECO:0000313" key="11">
    <source>
        <dbReference type="Proteomes" id="UP001216390"/>
    </source>
</evidence>
<feature type="transmembrane region" description="Helical" evidence="9">
    <location>
        <begin position="291"/>
        <end position="316"/>
    </location>
</feature>
<gene>
    <name evidence="10" type="ORF">PO878_16285</name>
</gene>
<evidence type="ECO:0000256" key="4">
    <source>
        <dbReference type="ARBA" id="ARBA00022475"/>
    </source>
</evidence>
<feature type="transmembrane region" description="Helical" evidence="9">
    <location>
        <begin position="101"/>
        <end position="126"/>
    </location>
</feature>
<dbReference type="GO" id="GO:0055085">
    <property type="term" value="P:transmembrane transport"/>
    <property type="evidence" value="ECO:0007669"/>
    <property type="project" value="TreeGrafter"/>
</dbReference>
<dbReference type="KEGG" id="ima:PO878_16285"/>
<dbReference type="Pfam" id="PF01594">
    <property type="entry name" value="AI-2E_transport"/>
    <property type="match status" value="1"/>
</dbReference>
<feature type="transmembrane region" description="Helical" evidence="9">
    <location>
        <begin position="70"/>
        <end position="89"/>
    </location>
</feature>
<dbReference type="PANTHER" id="PTHR21716">
    <property type="entry name" value="TRANSMEMBRANE PROTEIN"/>
    <property type="match status" value="1"/>
</dbReference>
<name>A0AAE9Y843_9ACTN</name>
<organism evidence="10 11">
    <name type="scientific">Iamia majanohamensis</name>
    <dbReference type="NCBI Taxonomy" id="467976"/>
    <lineage>
        <taxon>Bacteria</taxon>
        <taxon>Bacillati</taxon>
        <taxon>Actinomycetota</taxon>
        <taxon>Acidimicrobiia</taxon>
        <taxon>Acidimicrobiales</taxon>
        <taxon>Iamiaceae</taxon>
        <taxon>Iamia</taxon>
    </lineage>
</organism>
<evidence type="ECO:0000256" key="7">
    <source>
        <dbReference type="ARBA" id="ARBA00023136"/>
    </source>
</evidence>
<keyword evidence="11" id="KW-1185">Reference proteome</keyword>
<evidence type="ECO:0000256" key="1">
    <source>
        <dbReference type="ARBA" id="ARBA00004651"/>
    </source>
</evidence>
<dbReference type="AlphaFoldDB" id="A0AAE9Y843"/>
<keyword evidence="3" id="KW-0813">Transport</keyword>
<feature type="region of interest" description="Disordered" evidence="8">
    <location>
        <begin position="1"/>
        <end position="33"/>
    </location>
</feature>
<dbReference type="GO" id="GO:0005886">
    <property type="term" value="C:plasma membrane"/>
    <property type="evidence" value="ECO:0007669"/>
    <property type="project" value="UniProtKB-SubCell"/>
</dbReference>
<accession>A0AAE9Y843</accession>
<evidence type="ECO:0000313" key="10">
    <source>
        <dbReference type="EMBL" id="WCO66059.1"/>
    </source>
</evidence>